<reference evidence="1 2" key="1">
    <citation type="submission" date="2019-11" db="EMBL/GenBank/DDBJ databases">
        <title>Genome sequences of 17 halophilic strains isolated from different environments.</title>
        <authorList>
            <person name="Furrow R.E."/>
        </authorList>
    </citation>
    <scope>NUCLEOTIDE SEQUENCE [LARGE SCALE GENOMIC DNA]</scope>
    <source>
        <strain evidence="1 2">22502_06_Cabo</strain>
    </source>
</reference>
<name>A0A6B1IK75_9EURY</name>
<evidence type="ECO:0000313" key="1">
    <source>
        <dbReference type="EMBL" id="MYL66632.1"/>
    </source>
</evidence>
<accession>A0A6B1IK75</accession>
<gene>
    <name evidence="1" type="ORF">GLW30_02660</name>
</gene>
<dbReference type="AlphaFoldDB" id="A0A6B1IK75"/>
<evidence type="ECO:0008006" key="3">
    <source>
        <dbReference type="Google" id="ProtNLM"/>
    </source>
</evidence>
<protein>
    <recommendedName>
        <fullName evidence="3">MarR family transcriptional regulator</fullName>
    </recommendedName>
</protein>
<evidence type="ECO:0000313" key="2">
    <source>
        <dbReference type="Proteomes" id="UP000452321"/>
    </source>
</evidence>
<proteinExistence type="predicted"/>
<dbReference type="EMBL" id="WMFC01000002">
    <property type="protein sequence ID" value="MYL66632.1"/>
    <property type="molecule type" value="Genomic_DNA"/>
</dbReference>
<organism evidence="1 2">
    <name type="scientific">Halorubrum distributum</name>
    <dbReference type="NCBI Taxonomy" id="29283"/>
    <lineage>
        <taxon>Archaea</taxon>
        <taxon>Methanobacteriati</taxon>
        <taxon>Methanobacteriota</taxon>
        <taxon>Stenosarchaea group</taxon>
        <taxon>Halobacteria</taxon>
        <taxon>Halobacteriales</taxon>
        <taxon>Haloferacaceae</taxon>
        <taxon>Halorubrum</taxon>
        <taxon>Halorubrum distributum group</taxon>
    </lineage>
</organism>
<sequence>MSRAFGGGLKSGEDSYLVMTLRDDCWDTVLTILVEEGRFKLSELPFEDSQKHTVRRVVREMESKGWVERKSKQAAIWRIGPKGRLLLDVDEEVIEKSKF</sequence>
<comment type="caution">
    <text evidence="1">The sequence shown here is derived from an EMBL/GenBank/DDBJ whole genome shotgun (WGS) entry which is preliminary data.</text>
</comment>
<dbReference type="Proteomes" id="UP000452321">
    <property type="component" value="Unassembled WGS sequence"/>
</dbReference>